<evidence type="ECO:0000256" key="4">
    <source>
        <dbReference type="ARBA" id="ARBA00022448"/>
    </source>
</evidence>
<evidence type="ECO:0000256" key="6">
    <source>
        <dbReference type="ARBA" id="ARBA00022519"/>
    </source>
</evidence>
<evidence type="ECO:0000256" key="9">
    <source>
        <dbReference type="ARBA" id="ARBA00023136"/>
    </source>
</evidence>
<keyword evidence="12" id="KW-1185">Reference proteome</keyword>
<keyword evidence="7" id="KW-0812">Transmembrane</keyword>
<sequence length="252" mass="27273">MKQRTMNGKRLAILALVLFLASLIWNLPASFVWSHIKDRLPAQVELSGLTGTLWTGRVNRIEADGVDQGSLAWTWRPTGLLTAAIELDLLWKPRKGDVRATLQVGTDTLTLENVRGQLDAAAMASINKAPFLLEGTWQLDVPVLELQDMEHVTRADGRLIWDSAAGGLPTALALGNLVADLADSEGWLQFTLSDQGGPLGLEGTARWRPGQAMVLDTRLQARATAEAGLVGGLSLLGKPAADGWISWRARLQ</sequence>
<keyword evidence="9" id="KW-0472">Membrane</keyword>
<protein>
    <recommendedName>
        <fullName evidence="3">Type II secretion system protein N</fullName>
    </recommendedName>
    <alternativeName>
        <fullName evidence="10">General secretion pathway protein N</fullName>
    </alternativeName>
</protein>
<comment type="subcellular location">
    <subcellularLocation>
        <location evidence="1">Cell inner membrane</location>
    </subcellularLocation>
</comment>
<keyword evidence="8" id="KW-0653">Protein transport</keyword>
<keyword evidence="4" id="KW-0813">Transport</keyword>
<keyword evidence="5" id="KW-1003">Cell membrane</keyword>
<dbReference type="EMBL" id="BMFF01000001">
    <property type="protein sequence ID" value="GGC86683.1"/>
    <property type="molecule type" value="Genomic_DNA"/>
</dbReference>
<comment type="similarity">
    <text evidence="2">Belongs to the GSP N family.</text>
</comment>
<dbReference type="InterPro" id="IPR022792">
    <property type="entry name" value="T2SS_protein-GspN"/>
</dbReference>
<evidence type="ECO:0000256" key="10">
    <source>
        <dbReference type="ARBA" id="ARBA00030772"/>
    </source>
</evidence>
<dbReference type="Pfam" id="PF01203">
    <property type="entry name" value="T2SSN"/>
    <property type="match status" value="1"/>
</dbReference>
<organism evidence="11 12">
    <name type="scientific">Halopseudomonas salina</name>
    <dbReference type="NCBI Taxonomy" id="1323744"/>
    <lineage>
        <taxon>Bacteria</taxon>
        <taxon>Pseudomonadati</taxon>
        <taxon>Pseudomonadota</taxon>
        <taxon>Gammaproteobacteria</taxon>
        <taxon>Pseudomonadales</taxon>
        <taxon>Pseudomonadaceae</taxon>
        <taxon>Halopseudomonas</taxon>
    </lineage>
</organism>
<dbReference type="Proteomes" id="UP000638188">
    <property type="component" value="Unassembled WGS sequence"/>
</dbReference>
<name>A0ABQ1P4M1_9GAMM</name>
<evidence type="ECO:0000256" key="7">
    <source>
        <dbReference type="ARBA" id="ARBA00022692"/>
    </source>
</evidence>
<evidence type="ECO:0000313" key="11">
    <source>
        <dbReference type="EMBL" id="GGC86683.1"/>
    </source>
</evidence>
<keyword evidence="6" id="KW-0997">Cell inner membrane</keyword>
<evidence type="ECO:0000256" key="5">
    <source>
        <dbReference type="ARBA" id="ARBA00022475"/>
    </source>
</evidence>
<evidence type="ECO:0000256" key="3">
    <source>
        <dbReference type="ARBA" id="ARBA00021563"/>
    </source>
</evidence>
<proteinExistence type="inferred from homology"/>
<evidence type="ECO:0000256" key="2">
    <source>
        <dbReference type="ARBA" id="ARBA00007208"/>
    </source>
</evidence>
<evidence type="ECO:0000256" key="8">
    <source>
        <dbReference type="ARBA" id="ARBA00022927"/>
    </source>
</evidence>
<accession>A0ABQ1P4M1</accession>
<reference evidence="12" key="1">
    <citation type="journal article" date="2019" name="Int. J. Syst. Evol. Microbiol.">
        <title>The Global Catalogue of Microorganisms (GCM) 10K type strain sequencing project: providing services to taxonomists for standard genome sequencing and annotation.</title>
        <authorList>
            <consortium name="The Broad Institute Genomics Platform"/>
            <consortium name="The Broad Institute Genome Sequencing Center for Infectious Disease"/>
            <person name="Wu L."/>
            <person name="Ma J."/>
        </authorList>
    </citation>
    <scope>NUCLEOTIDE SEQUENCE [LARGE SCALE GENOMIC DNA]</scope>
    <source>
        <strain evidence="12">CGMCC 1.12482</strain>
    </source>
</reference>
<comment type="caution">
    <text evidence="11">The sequence shown here is derived from an EMBL/GenBank/DDBJ whole genome shotgun (WGS) entry which is preliminary data.</text>
</comment>
<gene>
    <name evidence="11" type="ORF">GCM10007418_03060</name>
</gene>
<dbReference type="RefSeq" id="WP_150277595.1">
    <property type="nucleotide sequence ID" value="NZ_BMFF01000001.1"/>
</dbReference>
<evidence type="ECO:0000313" key="12">
    <source>
        <dbReference type="Proteomes" id="UP000638188"/>
    </source>
</evidence>
<evidence type="ECO:0000256" key="1">
    <source>
        <dbReference type="ARBA" id="ARBA00004533"/>
    </source>
</evidence>